<dbReference type="RefSeq" id="WP_173570620.1">
    <property type="nucleotide sequence ID" value="NZ_WOSY01000010.1"/>
</dbReference>
<evidence type="ECO:0000256" key="2">
    <source>
        <dbReference type="ARBA" id="ARBA00022692"/>
    </source>
</evidence>
<feature type="transmembrane region" description="Helical" evidence="5">
    <location>
        <begin position="129"/>
        <end position="149"/>
    </location>
</feature>
<proteinExistence type="predicted"/>
<keyword evidence="2 5" id="KW-0812">Transmembrane</keyword>
<evidence type="ECO:0008006" key="8">
    <source>
        <dbReference type="Google" id="ProtNLM"/>
    </source>
</evidence>
<keyword evidence="4 5" id="KW-0472">Membrane</keyword>
<keyword evidence="7" id="KW-1185">Reference proteome</keyword>
<gene>
    <name evidence="6" type="ORF">GOB81_11790</name>
</gene>
<comment type="subcellular location">
    <subcellularLocation>
        <location evidence="1">Membrane</location>
        <topology evidence="1">Multi-pass membrane protein</topology>
    </subcellularLocation>
</comment>
<evidence type="ECO:0000256" key="1">
    <source>
        <dbReference type="ARBA" id="ARBA00004141"/>
    </source>
</evidence>
<feature type="transmembrane region" description="Helical" evidence="5">
    <location>
        <begin position="37"/>
        <end position="56"/>
    </location>
</feature>
<reference evidence="6 7" key="1">
    <citation type="journal article" date="2020" name="Int. J. Syst. Evol. Microbiol.">
        <title>Novel acetic acid bacteria from cider fermentations: Acetobacter conturbans sp. nov. and Acetobacter fallax sp. nov.</title>
        <authorList>
            <person name="Sombolestani A.S."/>
            <person name="Cleenwerck I."/>
            <person name="Cnockaert M."/>
            <person name="Borremans W."/>
            <person name="Wieme A.D."/>
            <person name="De Vuyst L."/>
            <person name="Vandamme P."/>
        </authorList>
    </citation>
    <scope>NUCLEOTIDE SEQUENCE [LARGE SCALE GENOMIC DNA]</scope>
    <source>
        <strain evidence="6 7">LMG 1627</strain>
    </source>
</reference>
<evidence type="ECO:0000256" key="5">
    <source>
        <dbReference type="SAM" id="Phobius"/>
    </source>
</evidence>
<evidence type="ECO:0000256" key="4">
    <source>
        <dbReference type="ARBA" id="ARBA00023136"/>
    </source>
</evidence>
<evidence type="ECO:0000313" key="6">
    <source>
        <dbReference type="EMBL" id="NHN89303.1"/>
    </source>
</evidence>
<name>A0ABX0K108_9PROT</name>
<dbReference type="SUPFAM" id="SSF161098">
    <property type="entry name" value="MetI-like"/>
    <property type="match status" value="1"/>
</dbReference>
<accession>A0ABX0K108</accession>
<dbReference type="EMBL" id="WOSY01000010">
    <property type="protein sequence ID" value="NHN89303.1"/>
    <property type="molecule type" value="Genomic_DNA"/>
</dbReference>
<organism evidence="6 7">
    <name type="scientific">Acetobacter conturbans</name>
    <dbReference type="NCBI Taxonomy" id="1737472"/>
    <lineage>
        <taxon>Bacteria</taxon>
        <taxon>Pseudomonadati</taxon>
        <taxon>Pseudomonadota</taxon>
        <taxon>Alphaproteobacteria</taxon>
        <taxon>Acetobacterales</taxon>
        <taxon>Acetobacteraceae</taxon>
        <taxon>Acetobacter</taxon>
    </lineage>
</organism>
<dbReference type="Proteomes" id="UP000631653">
    <property type="component" value="Unassembled WGS sequence"/>
</dbReference>
<sequence>MQSASFPPGFIATHALLTFCAAVTMSALSLGMQRNRIWYFILVALWIPGTISALWLPSLLLSPTLFPREPIPTLISVIQGFFISPTLILPLMGALLTAAPGLSRTAQALGADRSRRVALIWLPLLRRRMMLGGVAVALLATLMAFALAWRPAVSF</sequence>
<feature type="transmembrane region" description="Helical" evidence="5">
    <location>
        <begin position="6"/>
        <end position="30"/>
    </location>
</feature>
<dbReference type="InterPro" id="IPR035906">
    <property type="entry name" value="MetI-like_sf"/>
</dbReference>
<dbReference type="Gene3D" id="1.10.3720.10">
    <property type="entry name" value="MetI-like"/>
    <property type="match status" value="1"/>
</dbReference>
<evidence type="ECO:0000313" key="7">
    <source>
        <dbReference type="Proteomes" id="UP000631653"/>
    </source>
</evidence>
<keyword evidence="3 5" id="KW-1133">Transmembrane helix</keyword>
<protein>
    <recommendedName>
        <fullName evidence="8">ABC transmembrane type-1 domain-containing protein</fullName>
    </recommendedName>
</protein>
<evidence type="ECO:0000256" key="3">
    <source>
        <dbReference type="ARBA" id="ARBA00022989"/>
    </source>
</evidence>
<feature type="transmembrane region" description="Helical" evidence="5">
    <location>
        <begin position="76"/>
        <end position="99"/>
    </location>
</feature>
<comment type="caution">
    <text evidence="6">The sequence shown here is derived from an EMBL/GenBank/DDBJ whole genome shotgun (WGS) entry which is preliminary data.</text>
</comment>